<dbReference type="GeneID" id="73337284"/>
<evidence type="ECO:0000313" key="2">
    <source>
        <dbReference type="EMBL" id="UQC77778.1"/>
    </source>
</evidence>
<keyword evidence="1" id="KW-1133">Transmembrane helix</keyword>
<dbReference type="KEGG" id="clup:CLUP02_03249"/>
<dbReference type="RefSeq" id="XP_049139417.1">
    <property type="nucleotide sequence ID" value="XM_049282274.1"/>
</dbReference>
<protein>
    <submittedName>
        <fullName evidence="2">Uncharacterized protein</fullName>
    </submittedName>
</protein>
<keyword evidence="1" id="KW-0812">Transmembrane</keyword>
<sequence>MESNVLGGKEIKGRSRGGALTVKDHCKAQCSRLISQVQGRMDKSSLKSFMGHAAAARTNLKKRQCTVHMCRPMVKTERPDITILFLLLLCLPLSATLVLPHRLSVAFLECLLWVAHRSSLFPSDPLPNVVLPDSLITPITCHHKPWTRRRRCRCPDPTTIVALTLWIPTTSPPKLWIARTFRDWS</sequence>
<keyword evidence="3" id="KW-1185">Reference proteome</keyword>
<feature type="transmembrane region" description="Helical" evidence="1">
    <location>
        <begin position="81"/>
        <end position="99"/>
    </location>
</feature>
<proteinExistence type="predicted"/>
<accession>A0A9Q8SIJ6</accession>
<evidence type="ECO:0000313" key="3">
    <source>
        <dbReference type="Proteomes" id="UP000830671"/>
    </source>
</evidence>
<organism evidence="2 3">
    <name type="scientific">Colletotrichum lupini</name>
    <dbReference type="NCBI Taxonomy" id="145971"/>
    <lineage>
        <taxon>Eukaryota</taxon>
        <taxon>Fungi</taxon>
        <taxon>Dikarya</taxon>
        <taxon>Ascomycota</taxon>
        <taxon>Pezizomycotina</taxon>
        <taxon>Sordariomycetes</taxon>
        <taxon>Hypocreomycetidae</taxon>
        <taxon>Glomerellales</taxon>
        <taxon>Glomerellaceae</taxon>
        <taxon>Colletotrichum</taxon>
        <taxon>Colletotrichum acutatum species complex</taxon>
    </lineage>
</organism>
<dbReference type="AlphaFoldDB" id="A0A9Q8SIJ6"/>
<keyword evidence="1" id="KW-0472">Membrane</keyword>
<name>A0A9Q8SIJ6_9PEZI</name>
<evidence type="ECO:0000256" key="1">
    <source>
        <dbReference type="SAM" id="Phobius"/>
    </source>
</evidence>
<gene>
    <name evidence="2" type="ORF">CLUP02_03249</name>
</gene>
<dbReference type="EMBL" id="CP019474">
    <property type="protein sequence ID" value="UQC77778.1"/>
    <property type="molecule type" value="Genomic_DNA"/>
</dbReference>
<dbReference type="Proteomes" id="UP000830671">
    <property type="component" value="Chromosome 2"/>
</dbReference>
<reference evidence="2" key="1">
    <citation type="journal article" date="2021" name="Mol. Plant Microbe Interact.">
        <title>Complete Genome Sequence of the Plant-Pathogenic Fungus Colletotrichum lupini.</title>
        <authorList>
            <person name="Baroncelli R."/>
            <person name="Pensec F."/>
            <person name="Da Lio D."/>
            <person name="Boufleur T."/>
            <person name="Vicente I."/>
            <person name="Sarrocco S."/>
            <person name="Picot A."/>
            <person name="Baraldi E."/>
            <person name="Sukno S."/>
            <person name="Thon M."/>
            <person name="Le Floch G."/>
        </authorList>
    </citation>
    <scope>NUCLEOTIDE SEQUENCE</scope>
    <source>
        <strain evidence="2">IMI 504893</strain>
    </source>
</reference>